<evidence type="ECO:0000313" key="1">
    <source>
        <dbReference type="EMBL" id="KDM56806.1"/>
    </source>
</evidence>
<dbReference type="Pfam" id="PF20398">
    <property type="entry name" value="DUF6691"/>
    <property type="match status" value="1"/>
</dbReference>
<gene>
    <name evidence="1" type="ORF">AE32_01995</name>
</gene>
<organism evidence="1 2">
    <name type="scientific">Acinetobacter nosocomialis</name>
    <dbReference type="NCBI Taxonomy" id="106654"/>
    <lineage>
        <taxon>Bacteria</taxon>
        <taxon>Pseudomonadati</taxon>
        <taxon>Pseudomonadota</taxon>
        <taxon>Gammaproteobacteria</taxon>
        <taxon>Moraxellales</taxon>
        <taxon>Moraxellaceae</taxon>
        <taxon>Acinetobacter</taxon>
        <taxon>Acinetobacter calcoaceticus/baumannii complex</taxon>
    </lineage>
</organism>
<name>A0A334W769_ACINO</name>
<dbReference type="EMBL" id="JMUI01000006">
    <property type="protein sequence ID" value="KDM56806.1"/>
    <property type="molecule type" value="Genomic_DNA"/>
</dbReference>
<dbReference type="Proteomes" id="UP000027208">
    <property type="component" value="Unassembled WGS sequence"/>
</dbReference>
<reference evidence="1 2" key="1">
    <citation type="submission" date="2014-04" db="EMBL/GenBank/DDBJ databases">
        <title>The Genome Sequence of Acinetobacter baumanii BIDMC 57.</title>
        <authorList>
            <consortium name="The Broad Institute Genomics Platform"/>
            <consortium name="The Broad Institute Genome Sequencing Center for Infectious Disease"/>
            <person name="Murphy C."/>
            <person name="Cosimi L."/>
            <person name="Cerqueira G."/>
            <person name="Feldgarden M."/>
            <person name="Earl A."/>
            <person name="Spencer M.D."/>
            <person name="Fodor A."/>
            <person name="Sautter R.L."/>
            <person name="Hung D."/>
            <person name="Onderdonk A.B."/>
            <person name="Ernst C."/>
            <person name="Delaney M."/>
            <person name="DuBois A."/>
            <person name="Young S.K."/>
            <person name="Zeng Q."/>
            <person name="Gargeya S."/>
            <person name="Abouelleil A."/>
            <person name="Alvarado L."/>
            <person name="Chapman S.B."/>
            <person name="Gainer-Dewar J."/>
            <person name="Goldberg J."/>
            <person name="Griggs A."/>
            <person name="Gujja S."/>
            <person name="Hansen M."/>
            <person name="Howarth C."/>
            <person name="Imamovic A."/>
            <person name="Larimer J."/>
            <person name="Pearson M."/>
            <person name="Poon T.W."/>
            <person name="Priest M."/>
            <person name="Roberts A."/>
            <person name="Saif S."/>
            <person name="Shea T."/>
            <person name="Sykes S."/>
            <person name="Wortman J."/>
            <person name="Nusbaum C."/>
            <person name="Birren B."/>
        </authorList>
    </citation>
    <scope>NUCLEOTIDE SEQUENCE [LARGE SCALE GENOMIC DNA]</scope>
    <source>
        <strain evidence="1 2">BIDMC 57</strain>
    </source>
</reference>
<comment type="caution">
    <text evidence="1">The sequence shown here is derived from an EMBL/GenBank/DDBJ whole genome shotgun (WGS) entry which is preliminary data.</text>
</comment>
<dbReference type="AlphaFoldDB" id="A0A334W769"/>
<evidence type="ECO:0000313" key="2">
    <source>
        <dbReference type="Proteomes" id="UP000027208"/>
    </source>
</evidence>
<protein>
    <submittedName>
        <fullName evidence="1">Uncharacterized protein</fullName>
    </submittedName>
</protein>
<sequence length="143" mass="15695">MCWGNLMKNVFAFIFGGLFSLGLMISGMSNPAKVLGFLDIFGQWDISLMFVMLGAIAVAFIPFQRAIKKPKTLFNEQIQLPTNTQIDQRLIVGAFIFGIGWGIAGICPAPALTLVGLGHFEALYFIVAMLVGMFIFRILNKGN</sequence>
<dbReference type="InterPro" id="IPR046513">
    <property type="entry name" value="DUF6691"/>
</dbReference>
<proteinExistence type="predicted"/>
<accession>A0A334W769</accession>